<evidence type="ECO:0000256" key="6">
    <source>
        <dbReference type="SAM" id="SignalP"/>
    </source>
</evidence>
<dbReference type="Gene3D" id="1.25.40.390">
    <property type="match status" value="1"/>
</dbReference>
<dbReference type="SUPFAM" id="SSF49452">
    <property type="entry name" value="Starch-binding domain-like"/>
    <property type="match status" value="1"/>
</dbReference>
<keyword evidence="3 6" id="KW-0732">Signal</keyword>
<dbReference type="InterPro" id="IPR011990">
    <property type="entry name" value="TPR-like_helical_dom_sf"/>
</dbReference>
<dbReference type="GO" id="GO:0030246">
    <property type="term" value="F:carbohydrate binding"/>
    <property type="evidence" value="ECO:0007669"/>
    <property type="project" value="InterPro"/>
</dbReference>
<evidence type="ECO:0000313" key="10">
    <source>
        <dbReference type="Proteomes" id="UP000656244"/>
    </source>
</evidence>
<dbReference type="InterPro" id="IPR013784">
    <property type="entry name" value="Carb-bd-like_fold"/>
</dbReference>
<evidence type="ECO:0000259" key="7">
    <source>
        <dbReference type="Pfam" id="PF07980"/>
    </source>
</evidence>
<dbReference type="RefSeq" id="WP_186561200.1">
    <property type="nucleotide sequence ID" value="NZ_JACNMF010000002.1"/>
</dbReference>
<reference evidence="9" key="1">
    <citation type="submission" date="2020-08" db="EMBL/GenBank/DDBJ databases">
        <title>Hyunsoonleella sp. strain SJ7 genome sequencing and assembly.</title>
        <authorList>
            <person name="Kim I."/>
        </authorList>
    </citation>
    <scope>NUCLEOTIDE SEQUENCE</scope>
    <source>
        <strain evidence="9">SJ7</strain>
    </source>
</reference>
<dbReference type="Pfam" id="PF14322">
    <property type="entry name" value="SusD-like_3"/>
    <property type="match status" value="1"/>
</dbReference>
<evidence type="ECO:0000256" key="1">
    <source>
        <dbReference type="ARBA" id="ARBA00004442"/>
    </source>
</evidence>
<proteinExistence type="inferred from homology"/>
<dbReference type="CDD" id="cd08977">
    <property type="entry name" value="SusD"/>
    <property type="match status" value="1"/>
</dbReference>
<keyword evidence="5" id="KW-0998">Cell outer membrane</keyword>
<comment type="caution">
    <text evidence="9">The sequence shown here is derived from an EMBL/GenBank/DDBJ whole genome shotgun (WGS) entry which is preliminary data.</text>
</comment>
<sequence length="576" mass="65189">MKLTTCLFLLLAVFLFGCSKDNEPPQAQTGNVQITVLIKENFDPIFDAIVSINSISREEITNSEGVAYFENIGVGDYEISIKLPFSQILIKQTIVVEQGQTTTETILYEGPAVVTPIDVDIDKLIEVVYLSLVYDDIFSANGYASLWGDIGADILTPNPQFNFRNTNLDKYEFNPGDVVINDIWENHYKVIRLTNIGIEAIENSEFTSQLNTDENIAKAHFKFVKALAYFNLVKLFGNPVLATSTDISEMNHTQDPLKVYEQIEEDLIFVANTLDDSNPKTKASKSAANALLGKVYLQMAGFPLLQSDKYAKALEQFAKLDGLFALEPAYKNNFLAENFGSNNEIIFAIDFILQEDPNMEAWDWFHWGPVGATERDFYFLTDDFVKSYFENPDDVMIPIAFPLNTSDIRFFENIASFTIQNGTSNNAQNSADWRPNKFSENYQNGESFYLPYLRYADVLLMIAEAENALNGPTTKAYSAINQVRGRAFGNSDEDLPLGLNQQQFLEAILEERRLELCYEGHRKDDLIRTQKLESVIEDFNTNNPQNTKNYQSHKYIFPIPQSEISLNPGVVQNPGY</sequence>
<evidence type="ECO:0000256" key="5">
    <source>
        <dbReference type="ARBA" id="ARBA00023237"/>
    </source>
</evidence>
<evidence type="ECO:0000313" key="9">
    <source>
        <dbReference type="EMBL" id="MBC3758390.1"/>
    </source>
</evidence>
<feature type="signal peptide" evidence="6">
    <location>
        <begin position="1"/>
        <end position="21"/>
    </location>
</feature>
<dbReference type="InterPro" id="IPR033985">
    <property type="entry name" value="SusD-like_N"/>
</dbReference>
<organism evidence="9 10">
    <name type="scientific">Hyunsoonleella aquatilis</name>
    <dbReference type="NCBI Taxonomy" id="2762758"/>
    <lineage>
        <taxon>Bacteria</taxon>
        <taxon>Pseudomonadati</taxon>
        <taxon>Bacteroidota</taxon>
        <taxon>Flavobacteriia</taxon>
        <taxon>Flavobacteriales</taxon>
        <taxon>Flavobacteriaceae</taxon>
    </lineage>
</organism>
<feature type="chain" id="PRO_5037737653" evidence="6">
    <location>
        <begin position="22"/>
        <end position="576"/>
    </location>
</feature>
<comment type="subcellular location">
    <subcellularLocation>
        <location evidence="1">Cell outer membrane</location>
    </subcellularLocation>
</comment>
<keyword evidence="4" id="KW-0472">Membrane</keyword>
<gene>
    <name evidence="9" type="ORF">H7U19_08245</name>
</gene>
<evidence type="ECO:0000256" key="4">
    <source>
        <dbReference type="ARBA" id="ARBA00023136"/>
    </source>
</evidence>
<keyword evidence="10" id="KW-1185">Reference proteome</keyword>
<feature type="domain" description="SusD-like N-terminal" evidence="8">
    <location>
        <begin position="170"/>
        <end position="297"/>
    </location>
</feature>
<dbReference type="GO" id="GO:0009279">
    <property type="term" value="C:cell outer membrane"/>
    <property type="evidence" value="ECO:0007669"/>
    <property type="project" value="UniProtKB-SubCell"/>
</dbReference>
<dbReference type="AlphaFoldDB" id="A0A923KLW6"/>
<dbReference type="EMBL" id="JACNMF010000002">
    <property type="protein sequence ID" value="MBC3758390.1"/>
    <property type="molecule type" value="Genomic_DNA"/>
</dbReference>
<dbReference type="InterPro" id="IPR012944">
    <property type="entry name" value="SusD_RagB_dom"/>
</dbReference>
<accession>A0A923KLW6</accession>
<dbReference type="SUPFAM" id="SSF48452">
    <property type="entry name" value="TPR-like"/>
    <property type="match status" value="1"/>
</dbReference>
<dbReference type="PROSITE" id="PS51257">
    <property type="entry name" value="PROKAR_LIPOPROTEIN"/>
    <property type="match status" value="1"/>
</dbReference>
<name>A0A923KLW6_9FLAO</name>
<dbReference type="Pfam" id="PF07980">
    <property type="entry name" value="SusD_RagB"/>
    <property type="match status" value="1"/>
</dbReference>
<feature type="domain" description="RagB/SusD" evidence="7">
    <location>
        <begin position="423"/>
        <end position="576"/>
    </location>
</feature>
<evidence type="ECO:0000256" key="2">
    <source>
        <dbReference type="ARBA" id="ARBA00006275"/>
    </source>
</evidence>
<comment type="similarity">
    <text evidence="2">Belongs to the SusD family.</text>
</comment>
<evidence type="ECO:0000256" key="3">
    <source>
        <dbReference type="ARBA" id="ARBA00022729"/>
    </source>
</evidence>
<evidence type="ECO:0000259" key="8">
    <source>
        <dbReference type="Pfam" id="PF14322"/>
    </source>
</evidence>
<protein>
    <submittedName>
        <fullName evidence="9">RagB/SusD family nutrient uptake outer membrane protein</fullName>
    </submittedName>
</protein>
<dbReference type="Proteomes" id="UP000656244">
    <property type="component" value="Unassembled WGS sequence"/>
</dbReference>